<feature type="region of interest" description="Disordered" evidence="1">
    <location>
        <begin position="38"/>
        <end position="79"/>
    </location>
</feature>
<accession>A0ABN8MDR9</accession>
<evidence type="ECO:0000256" key="1">
    <source>
        <dbReference type="SAM" id="MobiDB-lite"/>
    </source>
</evidence>
<reference evidence="2 3" key="1">
    <citation type="submission" date="2022-05" db="EMBL/GenBank/DDBJ databases">
        <authorList>
            <consortium name="Genoscope - CEA"/>
            <person name="William W."/>
        </authorList>
    </citation>
    <scope>NUCLEOTIDE SEQUENCE [LARGE SCALE GENOMIC DNA]</scope>
</reference>
<dbReference type="Proteomes" id="UP001159427">
    <property type="component" value="Unassembled WGS sequence"/>
</dbReference>
<evidence type="ECO:0000313" key="2">
    <source>
        <dbReference type="EMBL" id="CAH3027592.1"/>
    </source>
</evidence>
<dbReference type="EMBL" id="CALNXI010000461">
    <property type="protein sequence ID" value="CAH3027592.1"/>
    <property type="molecule type" value="Genomic_DNA"/>
</dbReference>
<comment type="caution">
    <text evidence="2">The sequence shown here is derived from an EMBL/GenBank/DDBJ whole genome shotgun (WGS) entry which is preliminary data.</text>
</comment>
<sequence>MSVTIHLEDFQSWSEIFEEIEKQRKMKLFKIIQPNPSAIHDREKRRKSSLRPVQEGRRISLGGANKSNHKPAEIQPIARSTSSPCCAISDGINPYNLHNDSRFTEAAKKLSKEEMALLYEDIVKPIDVYSILIEKRKETKMTYRN</sequence>
<keyword evidence="3" id="KW-1185">Reference proteome</keyword>
<organism evidence="2 3">
    <name type="scientific">Porites evermanni</name>
    <dbReference type="NCBI Taxonomy" id="104178"/>
    <lineage>
        <taxon>Eukaryota</taxon>
        <taxon>Metazoa</taxon>
        <taxon>Cnidaria</taxon>
        <taxon>Anthozoa</taxon>
        <taxon>Hexacorallia</taxon>
        <taxon>Scleractinia</taxon>
        <taxon>Fungiina</taxon>
        <taxon>Poritidae</taxon>
        <taxon>Porites</taxon>
    </lineage>
</organism>
<evidence type="ECO:0000313" key="3">
    <source>
        <dbReference type="Proteomes" id="UP001159427"/>
    </source>
</evidence>
<protein>
    <submittedName>
        <fullName evidence="2">Uncharacterized protein</fullName>
    </submittedName>
</protein>
<name>A0ABN8MDR9_9CNID</name>
<proteinExistence type="predicted"/>
<gene>
    <name evidence="2" type="ORF">PEVE_00031955</name>
</gene>